<name>A0A518CGL7_9PLAN</name>
<dbReference type="Pfam" id="PF02021">
    <property type="entry name" value="UPF0102"/>
    <property type="match status" value="1"/>
</dbReference>
<dbReference type="Proteomes" id="UP000317178">
    <property type="component" value="Chromosome"/>
</dbReference>
<organism evidence="3 4">
    <name type="scientific">Polystyrenella longa</name>
    <dbReference type="NCBI Taxonomy" id="2528007"/>
    <lineage>
        <taxon>Bacteria</taxon>
        <taxon>Pseudomonadati</taxon>
        <taxon>Planctomycetota</taxon>
        <taxon>Planctomycetia</taxon>
        <taxon>Planctomycetales</taxon>
        <taxon>Planctomycetaceae</taxon>
        <taxon>Polystyrenella</taxon>
    </lineage>
</organism>
<evidence type="ECO:0000313" key="4">
    <source>
        <dbReference type="Proteomes" id="UP000317178"/>
    </source>
</evidence>
<reference evidence="3 4" key="1">
    <citation type="submission" date="2019-02" db="EMBL/GenBank/DDBJ databases">
        <title>Deep-cultivation of Planctomycetes and their phenomic and genomic characterization uncovers novel biology.</title>
        <authorList>
            <person name="Wiegand S."/>
            <person name="Jogler M."/>
            <person name="Boedeker C."/>
            <person name="Pinto D."/>
            <person name="Vollmers J."/>
            <person name="Rivas-Marin E."/>
            <person name="Kohn T."/>
            <person name="Peeters S.H."/>
            <person name="Heuer A."/>
            <person name="Rast P."/>
            <person name="Oberbeckmann S."/>
            <person name="Bunk B."/>
            <person name="Jeske O."/>
            <person name="Meyerdierks A."/>
            <person name="Storesund J.E."/>
            <person name="Kallscheuer N."/>
            <person name="Luecker S."/>
            <person name="Lage O.M."/>
            <person name="Pohl T."/>
            <person name="Merkel B.J."/>
            <person name="Hornburger P."/>
            <person name="Mueller R.-W."/>
            <person name="Bruemmer F."/>
            <person name="Labrenz M."/>
            <person name="Spormann A.M."/>
            <person name="Op den Camp H."/>
            <person name="Overmann J."/>
            <person name="Amann R."/>
            <person name="Jetten M.S.M."/>
            <person name="Mascher T."/>
            <person name="Medema M.H."/>
            <person name="Devos D.P."/>
            <person name="Kaster A.-K."/>
            <person name="Ovreas L."/>
            <person name="Rohde M."/>
            <person name="Galperin M.Y."/>
            <person name="Jogler C."/>
        </authorList>
    </citation>
    <scope>NUCLEOTIDE SEQUENCE [LARGE SCALE GENOMIC DNA]</scope>
    <source>
        <strain evidence="3 4">Pla110</strain>
    </source>
</reference>
<dbReference type="EMBL" id="CP036281">
    <property type="protein sequence ID" value="QDU78372.1"/>
    <property type="molecule type" value="Genomic_DNA"/>
</dbReference>
<gene>
    <name evidence="3" type="ORF">Pla110_00730</name>
</gene>
<proteinExistence type="inferred from homology"/>
<dbReference type="InterPro" id="IPR011856">
    <property type="entry name" value="tRNA_endonuc-like_dom_sf"/>
</dbReference>
<dbReference type="RefSeq" id="WP_144992063.1">
    <property type="nucleotide sequence ID" value="NZ_CP036281.1"/>
</dbReference>
<dbReference type="SUPFAM" id="SSF52980">
    <property type="entry name" value="Restriction endonuclease-like"/>
    <property type="match status" value="1"/>
</dbReference>
<sequence>MRGWLAKLLGNKGERAAARYLRRQGYQIVARNWSNNLGEIDIIARQQTEAGPLLVFVEVKTRKTTRSGQPHEAVGYHKQSQLTRVGLSYLKTNQLLDHRARFDVISILWPDEAKEPQIDHIQNAFEPPGRGQMYS</sequence>
<dbReference type="NCBIfam" id="NF009150">
    <property type="entry name" value="PRK12497.1-3"/>
    <property type="match status" value="1"/>
</dbReference>
<dbReference type="AlphaFoldDB" id="A0A518CGL7"/>
<dbReference type="KEGG" id="plon:Pla110_00730"/>
<dbReference type="CDD" id="cd20736">
    <property type="entry name" value="PoNe_Nuclease"/>
    <property type="match status" value="1"/>
</dbReference>
<evidence type="ECO:0000256" key="1">
    <source>
        <dbReference type="ARBA" id="ARBA00006738"/>
    </source>
</evidence>
<dbReference type="GO" id="GO:0003676">
    <property type="term" value="F:nucleic acid binding"/>
    <property type="evidence" value="ECO:0007669"/>
    <property type="project" value="InterPro"/>
</dbReference>
<dbReference type="InterPro" id="IPR003509">
    <property type="entry name" value="UPF0102_YraN-like"/>
</dbReference>
<dbReference type="OrthoDB" id="9802516at2"/>
<dbReference type="NCBIfam" id="NF009154">
    <property type="entry name" value="PRK12497.3-3"/>
    <property type="match status" value="1"/>
</dbReference>
<dbReference type="PANTHER" id="PTHR34039">
    <property type="entry name" value="UPF0102 PROTEIN YRAN"/>
    <property type="match status" value="1"/>
</dbReference>
<protein>
    <recommendedName>
        <fullName evidence="2">UPF0102 protein Pla110_00730</fullName>
    </recommendedName>
</protein>
<dbReference type="InterPro" id="IPR011335">
    <property type="entry name" value="Restrct_endonuc-II-like"/>
</dbReference>
<dbReference type="Gene3D" id="3.40.1350.10">
    <property type="match status" value="1"/>
</dbReference>
<evidence type="ECO:0000313" key="3">
    <source>
        <dbReference type="EMBL" id="QDU78372.1"/>
    </source>
</evidence>
<dbReference type="HAMAP" id="MF_00048">
    <property type="entry name" value="UPF0102"/>
    <property type="match status" value="1"/>
</dbReference>
<accession>A0A518CGL7</accession>
<keyword evidence="4" id="KW-1185">Reference proteome</keyword>
<evidence type="ECO:0000256" key="2">
    <source>
        <dbReference type="HAMAP-Rule" id="MF_00048"/>
    </source>
</evidence>
<dbReference type="PANTHER" id="PTHR34039:SF1">
    <property type="entry name" value="UPF0102 PROTEIN YRAN"/>
    <property type="match status" value="1"/>
</dbReference>
<comment type="similarity">
    <text evidence="1 2">Belongs to the UPF0102 family.</text>
</comment>